<name>A0A9P8RI28_9PEZI</name>
<protein>
    <recommendedName>
        <fullName evidence="1">Oxidoreductase-like domain-containing protein</fullName>
    </recommendedName>
</protein>
<organism evidence="2 3">
    <name type="scientific">Truncatella angustata</name>
    <dbReference type="NCBI Taxonomy" id="152316"/>
    <lineage>
        <taxon>Eukaryota</taxon>
        <taxon>Fungi</taxon>
        <taxon>Dikarya</taxon>
        <taxon>Ascomycota</taxon>
        <taxon>Pezizomycotina</taxon>
        <taxon>Sordariomycetes</taxon>
        <taxon>Xylariomycetidae</taxon>
        <taxon>Amphisphaeriales</taxon>
        <taxon>Sporocadaceae</taxon>
        <taxon>Truncatella</taxon>
    </lineage>
</organism>
<gene>
    <name evidence="2" type="ORF">BKA67DRAFT_583599</name>
</gene>
<dbReference type="AlphaFoldDB" id="A0A9P8RI28"/>
<reference evidence="2" key="1">
    <citation type="journal article" date="2021" name="Nat. Commun.">
        <title>Genetic determinants of endophytism in the Arabidopsis root mycobiome.</title>
        <authorList>
            <person name="Mesny F."/>
            <person name="Miyauchi S."/>
            <person name="Thiergart T."/>
            <person name="Pickel B."/>
            <person name="Atanasova L."/>
            <person name="Karlsson M."/>
            <person name="Huettel B."/>
            <person name="Barry K.W."/>
            <person name="Haridas S."/>
            <person name="Chen C."/>
            <person name="Bauer D."/>
            <person name="Andreopoulos W."/>
            <person name="Pangilinan J."/>
            <person name="LaButti K."/>
            <person name="Riley R."/>
            <person name="Lipzen A."/>
            <person name="Clum A."/>
            <person name="Drula E."/>
            <person name="Henrissat B."/>
            <person name="Kohler A."/>
            <person name="Grigoriev I.V."/>
            <person name="Martin F.M."/>
            <person name="Hacquard S."/>
        </authorList>
    </citation>
    <scope>NUCLEOTIDE SEQUENCE</scope>
    <source>
        <strain evidence="2">MPI-SDFR-AT-0073</strain>
    </source>
</reference>
<evidence type="ECO:0000313" key="3">
    <source>
        <dbReference type="Proteomes" id="UP000758603"/>
    </source>
</evidence>
<dbReference type="RefSeq" id="XP_045952743.1">
    <property type="nucleotide sequence ID" value="XM_046104087.1"/>
</dbReference>
<evidence type="ECO:0000259" key="1">
    <source>
        <dbReference type="Pfam" id="PF09791"/>
    </source>
</evidence>
<keyword evidence="3" id="KW-1185">Reference proteome</keyword>
<dbReference type="Proteomes" id="UP000758603">
    <property type="component" value="Unassembled WGS sequence"/>
</dbReference>
<dbReference type="EMBL" id="JAGPXC010000010">
    <property type="protein sequence ID" value="KAH6646229.1"/>
    <property type="molecule type" value="Genomic_DNA"/>
</dbReference>
<dbReference type="InterPro" id="IPR019180">
    <property type="entry name" value="Oxidoreductase-like_N"/>
</dbReference>
<proteinExistence type="predicted"/>
<sequence length="112" mass="12639">MSLTSREARKHSPTLDRLLKSRLAPIREAALLKAAVGEEKPGKPAAGDCCGSSCNPCVMDLYREELNIWKECVEYRRQVNSPKVAPSDSEPWSTMETCRRKDLQKIPGSYDW</sequence>
<evidence type="ECO:0000313" key="2">
    <source>
        <dbReference type="EMBL" id="KAH6646229.1"/>
    </source>
</evidence>
<feature type="domain" description="Oxidoreductase-like" evidence="1">
    <location>
        <begin position="39"/>
        <end position="73"/>
    </location>
</feature>
<dbReference type="OrthoDB" id="432685at2759"/>
<comment type="caution">
    <text evidence="2">The sequence shown here is derived from an EMBL/GenBank/DDBJ whole genome shotgun (WGS) entry which is preliminary data.</text>
</comment>
<accession>A0A9P8RI28</accession>
<dbReference type="GeneID" id="70132978"/>
<dbReference type="Pfam" id="PF09791">
    <property type="entry name" value="Oxidored-like"/>
    <property type="match status" value="1"/>
</dbReference>